<accession>A0A399FUK7</accession>
<dbReference type="CDD" id="cd00077">
    <property type="entry name" value="HDc"/>
    <property type="match status" value="1"/>
</dbReference>
<dbReference type="PANTHER" id="PTHR39339:SF1">
    <property type="entry name" value="CHAD DOMAIN-CONTAINING PROTEIN"/>
    <property type="match status" value="1"/>
</dbReference>
<dbReference type="InterPro" id="IPR007899">
    <property type="entry name" value="CHAD_dom"/>
</dbReference>
<dbReference type="SUPFAM" id="SSF109604">
    <property type="entry name" value="HD-domain/PDEase-like"/>
    <property type="match status" value="1"/>
</dbReference>
<gene>
    <name evidence="2" type="ORF">B9J77_04795</name>
</gene>
<dbReference type="SMART" id="SM00880">
    <property type="entry name" value="CHAD"/>
    <property type="match status" value="1"/>
</dbReference>
<comment type="caution">
    <text evidence="2">The sequence shown here is derived from an EMBL/GenBank/DDBJ whole genome shotgun (WGS) entry which is preliminary data.</text>
</comment>
<organism evidence="2 3">
    <name type="scientific">candidate division NPL-UPA2 bacterium Unc8</name>
    <dbReference type="NCBI Taxonomy" id="1980939"/>
    <lineage>
        <taxon>Bacteria</taxon>
    </lineage>
</organism>
<dbReference type="Gene3D" id="1.10.3210.10">
    <property type="entry name" value="Hypothetical protein af1432"/>
    <property type="match status" value="1"/>
</dbReference>
<dbReference type="InterPro" id="IPR038186">
    <property type="entry name" value="CHAD_dom_sf"/>
</dbReference>
<proteinExistence type="predicted"/>
<feature type="domain" description="CHAD" evidence="1">
    <location>
        <begin position="2"/>
        <end position="269"/>
    </location>
</feature>
<dbReference type="Pfam" id="PF05235">
    <property type="entry name" value="CHAD"/>
    <property type="match status" value="1"/>
</dbReference>
<dbReference type="EMBL" id="NDHY01000014">
    <property type="protein sequence ID" value="RIH99710.1"/>
    <property type="molecule type" value="Genomic_DNA"/>
</dbReference>
<dbReference type="AlphaFoldDB" id="A0A399FUK7"/>
<sequence length="473" mass="55199">MVNGSLKVIEESFWKREAGFKKELERAKKEINADTLHDLRVSIRRLRAVFSLLRLLPRTKVKKSLYQKPKTIMNPMGELRDIHVEVEIINNIFRRKNQFVRLFLNKLNKGIEQGEGDVRCAVESFSLDFLKRLDIKKILIPLADTDLEYQTKIVLATLFKNFFSPGEDAEGGNINAFHRMRISLKKLRYTSEILQPVFPWITEVRLNNMHALQQVMGDIRDLDVLIQKMNSQKLKDRNLTRLQALTSNRLHKRRASLFNKEFKEQSEVIFSYEKDFAAFPDIDDGRALQAAFLLLPKEIKRKKEEGKIKNALLYARNTHIVHPLRTAIILAGELKVSEPDIIAAALLHDTLEIKGTVATREKIEKDFGKRVASLVWNLTKEDREIKSMDVYLQKIKSGGESTKMIKLADRLDSLRHLNSKNKKKQKARWKSTFEEFIPVCKDINPSRWNFFYREYKKLWEETDPEVKKGLVLP</sequence>
<name>A0A399FUK7_UNCN2</name>
<dbReference type="Gene3D" id="1.40.20.10">
    <property type="entry name" value="CHAD domain"/>
    <property type="match status" value="1"/>
</dbReference>
<evidence type="ECO:0000259" key="1">
    <source>
        <dbReference type="PROSITE" id="PS51708"/>
    </source>
</evidence>
<dbReference type="Proteomes" id="UP000266287">
    <property type="component" value="Unassembled WGS sequence"/>
</dbReference>
<dbReference type="SMART" id="SM00471">
    <property type="entry name" value="HDc"/>
    <property type="match status" value="1"/>
</dbReference>
<dbReference type="PANTHER" id="PTHR39339">
    <property type="entry name" value="SLR1444 PROTEIN"/>
    <property type="match status" value="1"/>
</dbReference>
<dbReference type="Pfam" id="PF13328">
    <property type="entry name" value="HD_4"/>
    <property type="match status" value="1"/>
</dbReference>
<dbReference type="InterPro" id="IPR003607">
    <property type="entry name" value="HD/PDEase_dom"/>
</dbReference>
<evidence type="ECO:0000313" key="2">
    <source>
        <dbReference type="EMBL" id="RIH99710.1"/>
    </source>
</evidence>
<dbReference type="PROSITE" id="PS51708">
    <property type="entry name" value="CHAD"/>
    <property type="match status" value="1"/>
</dbReference>
<evidence type="ECO:0000313" key="3">
    <source>
        <dbReference type="Proteomes" id="UP000266287"/>
    </source>
</evidence>
<protein>
    <submittedName>
        <fullName evidence="2">CHAD domain-containing protein</fullName>
    </submittedName>
</protein>
<reference evidence="2 3" key="1">
    <citation type="submission" date="2018-08" db="EMBL/GenBank/DDBJ databases">
        <title>Draft genome of candidate division NPL-UPA2 bacterium Unc8 that adapted to ultra-basic serpentinizing groundwater.</title>
        <authorList>
            <person name="Ishii S."/>
            <person name="Suzuki S."/>
            <person name="Nealson K.H."/>
        </authorList>
    </citation>
    <scope>NUCLEOTIDE SEQUENCE [LARGE SCALE GENOMIC DNA]</scope>
    <source>
        <strain evidence="2">Unc8</strain>
    </source>
</reference>